<evidence type="ECO:0000256" key="4">
    <source>
        <dbReference type="ARBA" id="ARBA00023180"/>
    </source>
</evidence>
<keyword evidence="2" id="KW-0865">Zymogen</keyword>
<keyword evidence="3" id="KW-1015">Disulfide bond</keyword>
<dbReference type="GO" id="GO:0006629">
    <property type="term" value="P:lipid metabolic process"/>
    <property type="evidence" value="ECO:0007669"/>
    <property type="project" value="InterPro"/>
</dbReference>
<gene>
    <name evidence="7" type="ORF">BDA96_08G036000</name>
</gene>
<keyword evidence="4" id="KW-0325">Glycoprotein</keyword>
<dbReference type="Gene3D" id="1.10.225.10">
    <property type="entry name" value="Saposin-like"/>
    <property type="match status" value="2"/>
</dbReference>
<proteinExistence type="predicted"/>
<dbReference type="InterPro" id="IPR008138">
    <property type="entry name" value="SapB_2"/>
</dbReference>
<evidence type="ECO:0000259" key="6">
    <source>
        <dbReference type="PROSITE" id="PS50015"/>
    </source>
</evidence>
<evidence type="ECO:0000256" key="3">
    <source>
        <dbReference type="ARBA" id="ARBA00023157"/>
    </source>
</evidence>
<accession>A0A921QDY8</accession>
<feature type="domain" description="Saposin B-type" evidence="6">
    <location>
        <begin position="65"/>
        <end position="144"/>
    </location>
</feature>
<feature type="signal peptide" evidence="5">
    <location>
        <begin position="1"/>
        <end position="26"/>
    </location>
</feature>
<reference evidence="7" key="1">
    <citation type="journal article" date="2019" name="BMC Genomics">
        <title>A new reference genome for Sorghum bicolor reveals high levels of sequence similarity between sweet and grain genotypes: implications for the genetics of sugar metabolism.</title>
        <authorList>
            <person name="Cooper E.A."/>
            <person name="Brenton Z.W."/>
            <person name="Flinn B.S."/>
            <person name="Jenkins J."/>
            <person name="Shu S."/>
            <person name="Flowers D."/>
            <person name="Luo F."/>
            <person name="Wang Y."/>
            <person name="Xia P."/>
            <person name="Barry K."/>
            <person name="Daum C."/>
            <person name="Lipzen A."/>
            <person name="Yoshinaga Y."/>
            <person name="Schmutz J."/>
            <person name="Saski C."/>
            <person name="Vermerris W."/>
            <person name="Kresovich S."/>
        </authorList>
    </citation>
    <scope>NUCLEOTIDE SEQUENCE</scope>
</reference>
<keyword evidence="1" id="KW-0645">Protease</keyword>
<evidence type="ECO:0000313" key="7">
    <source>
        <dbReference type="EMBL" id="KAG0520008.1"/>
    </source>
</evidence>
<dbReference type="Pfam" id="PF05184">
    <property type="entry name" value="SapB_1"/>
    <property type="match status" value="2"/>
</dbReference>
<dbReference type="PANTHER" id="PTHR11480">
    <property type="entry name" value="SAPOSIN-RELATED"/>
    <property type="match status" value="1"/>
</dbReference>
<organism evidence="7 8">
    <name type="scientific">Sorghum bicolor</name>
    <name type="common">Sorghum</name>
    <name type="synonym">Sorghum vulgare</name>
    <dbReference type="NCBI Taxonomy" id="4558"/>
    <lineage>
        <taxon>Eukaryota</taxon>
        <taxon>Viridiplantae</taxon>
        <taxon>Streptophyta</taxon>
        <taxon>Embryophyta</taxon>
        <taxon>Tracheophyta</taxon>
        <taxon>Spermatophyta</taxon>
        <taxon>Magnoliopsida</taxon>
        <taxon>Liliopsida</taxon>
        <taxon>Poales</taxon>
        <taxon>Poaceae</taxon>
        <taxon>PACMAD clade</taxon>
        <taxon>Panicoideae</taxon>
        <taxon>Andropogonodae</taxon>
        <taxon>Andropogoneae</taxon>
        <taxon>Sorghinae</taxon>
        <taxon>Sorghum</taxon>
    </lineage>
</organism>
<dbReference type="InterPro" id="IPR008139">
    <property type="entry name" value="SaposinB_dom"/>
</dbReference>
<dbReference type="InterPro" id="IPR011001">
    <property type="entry name" value="Saposin-like"/>
</dbReference>
<dbReference type="EMBL" id="CM027687">
    <property type="protein sequence ID" value="KAG0520008.1"/>
    <property type="molecule type" value="Genomic_DNA"/>
</dbReference>
<dbReference type="Proteomes" id="UP000807115">
    <property type="component" value="Chromosome 8"/>
</dbReference>
<dbReference type="GO" id="GO:0004190">
    <property type="term" value="F:aspartic-type endopeptidase activity"/>
    <property type="evidence" value="ECO:0007669"/>
    <property type="project" value="UniProtKB-KW"/>
</dbReference>
<dbReference type="PANTHER" id="PTHR11480:SF90">
    <property type="entry name" value="OS12G0112200 PROTEIN"/>
    <property type="match status" value="1"/>
</dbReference>
<reference evidence="7" key="2">
    <citation type="submission" date="2020-10" db="EMBL/GenBank/DDBJ databases">
        <authorList>
            <person name="Cooper E.A."/>
            <person name="Brenton Z.W."/>
            <person name="Flinn B.S."/>
            <person name="Jenkins J."/>
            <person name="Shu S."/>
            <person name="Flowers D."/>
            <person name="Luo F."/>
            <person name="Wang Y."/>
            <person name="Xia P."/>
            <person name="Barry K."/>
            <person name="Daum C."/>
            <person name="Lipzen A."/>
            <person name="Yoshinaga Y."/>
            <person name="Schmutz J."/>
            <person name="Saski C."/>
            <person name="Vermerris W."/>
            <person name="Kresovich S."/>
        </authorList>
    </citation>
    <scope>NUCLEOTIDE SEQUENCE</scope>
</reference>
<evidence type="ECO:0000313" key="8">
    <source>
        <dbReference type="Proteomes" id="UP000807115"/>
    </source>
</evidence>
<keyword evidence="5" id="KW-0732">Signal</keyword>
<evidence type="ECO:0000256" key="2">
    <source>
        <dbReference type="ARBA" id="ARBA00023145"/>
    </source>
</evidence>
<evidence type="ECO:0000256" key="5">
    <source>
        <dbReference type="SAM" id="SignalP"/>
    </source>
</evidence>
<dbReference type="InterPro" id="IPR051428">
    <property type="entry name" value="Sphingo_Act-Surfact_Prot"/>
</dbReference>
<dbReference type="PROSITE" id="PS50015">
    <property type="entry name" value="SAP_B"/>
    <property type="match status" value="2"/>
</dbReference>
<dbReference type="SMART" id="SM00741">
    <property type="entry name" value="SapB"/>
    <property type="match status" value="2"/>
</dbReference>
<keyword evidence="1" id="KW-0064">Aspartyl protease</keyword>
<feature type="domain" description="Saposin B-type" evidence="6">
    <location>
        <begin position="151"/>
        <end position="231"/>
    </location>
</feature>
<keyword evidence="1" id="KW-0378">Hydrolase</keyword>
<dbReference type="InterPro" id="IPR007856">
    <property type="entry name" value="SapB_1"/>
</dbReference>
<dbReference type="AlphaFoldDB" id="A0A921QDY8"/>
<feature type="chain" id="PRO_5037939173" description="Saposin B-type domain-containing protein" evidence="5">
    <location>
        <begin position="27"/>
        <end position="247"/>
    </location>
</feature>
<name>A0A921QDY8_SORBI</name>
<dbReference type="Pfam" id="PF03489">
    <property type="entry name" value="SapB_2"/>
    <property type="match status" value="2"/>
</dbReference>
<dbReference type="SUPFAM" id="SSF47862">
    <property type="entry name" value="Saposin"/>
    <property type="match status" value="2"/>
</dbReference>
<evidence type="ECO:0000256" key="1">
    <source>
        <dbReference type="ARBA" id="ARBA00022750"/>
    </source>
</evidence>
<dbReference type="PROSITE" id="PS51257">
    <property type="entry name" value="PROKAR_LIPOPROTEIN"/>
    <property type="match status" value="1"/>
</dbReference>
<comment type="caution">
    <text evidence="7">The sequence shown here is derived from an EMBL/GenBank/DDBJ whole genome shotgun (WGS) entry which is preliminary data.</text>
</comment>
<protein>
    <recommendedName>
        <fullName evidence="6">Saposin B-type domain-containing protein</fullName>
    </recommendedName>
</protein>
<sequence>MGSKAPLCLTLLSLLLVAACGPAAEARRLVLPAAQANDAVELPDHGSTLKEQISSMKTPVHLKSSGQICLACENFMSEAVNYLSEKQTQDKVMEFLHDACSKSFSFEEKCVELMDSYATLLFAKITEIEPEAFCKQYGLCRNTALFSGVRSNSTCVFCHHLLDEIMSKLKDPDAEIEIIEILIKECNKIEGHVQQCKRLVLQYIPLILVNGEKFLEKNDVCALVQACPASQKKTFSSVLQGALLSDA</sequence>